<feature type="domain" description="HTH lysR-type" evidence="5">
    <location>
        <begin position="1"/>
        <end position="59"/>
    </location>
</feature>
<proteinExistence type="inferred from homology"/>
<dbReference type="InterPro" id="IPR058163">
    <property type="entry name" value="LysR-type_TF_proteobact-type"/>
</dbReference>
<gene>
    <name evidence="6" type="ORF">NUH88_15785</name>
</gene>
<dbReference type="CDD" id="cd08422">
    <property type="entry name" value="PBP2_CrgA_like"/>
    <property type="match status" value="1"/>
</dbReference>
<name>A0A9J7AQI4_9PROT</name>
<dbReference type="SUPFAM" id="SSF46785">
    <property type="entry name" value="Winged helix' DNA-binding domain"/>
    <property type="match status" value="1"/>
</dbReference>
<evidence type="ECO:0000259" key="5">
    <source>
        <dbReference type="PROSITE" id="PS50931"/>
    </source>
</evidence>
<dbReference type="PANTHER" id="PTHR30537">
    <property type="entry name" value="HTH-TYPE TRANSCRIPTIONAL REGULATOR"/>
    <property type="match status" value="1"/>
</dbReference>
<keyword evidence="2" id="KW-0805">Transcription regulation</keyword>
<dbReference type="FunFam" id="1.10.10.10:FF:000001">
    <property type="entry name" value="LysR family transcriptional regulator"/>
    <property type="match status" value="1"/>
</dbReference>
<dbReference type="Proteomes" id="UP001060336">
    <property type="component" value="Chromosome"/>
</dbReference>
<evidence type="ECO:0000313" key="6">
    <source>
        <dbReference type="EMBL" id="UUX48857.1"/>
    </source>
</evidence>
<evidence type="ECO:0000256" key="3">
    <source>
        <dbReference type="ARBA" id="ARBA00023125"/>
    </source>
</evidence>
<dbReference type="SUPFAM" id="SSF53850">
    <property type="entry name" value="Periplasmic binding protein-like II"/>
    <property type="match status" value="1"/>
</dbReference>
<dbReference type="Pfam" id="PF00126">
    <property type="entry name" value="HTH_1"/>
    <property type="match status" value="1"/>
</dbReference>
<keyword evidence="4" id="KW-0804">Transcription</keyword>
<reference evidence="6" key="1">
    <citation type="submission" date="2022-08" db="EMBL/GenBank/DDBJ databases">
        <title>Nisaea acidiphila sp. nov., isolated from a marine algal debris and emended description of the genus Nisaea Urios et al. 2008.</title>
        <authorList>
            <person name="Kwon K."/>
        </authorList>
    </citation>
    <scope>NUCLEOTIDE SEQUENCE</scope>
    <source>
        <strain evidence="6">MEBiC11861</strain>
    </source>
</reference>
<dbReference type="PANTHER" id="PTHR30537:SF5">
    <property type="entry name" value="HTH-TYPE TRANSCRIPTIONAL ACTIVATOR TTDR-RELATED"/>
    <property type="match status" value="1"/>
</dbReference>
<dbReference type="GO" id="GO:0043565">
    <property type="term" value="F:sequence-specific DNA binding"/>
    <property type="evidence" value="ECO:0007669"/>
    <property type="project" value="TreeGrafter"/>
</dbReference>
<sequence length="301" mass="32971">MDSIEQMRMFAAVAATMSFSRAADRLGTSAQNVSKNIRALEDELGVLLLHRTTRVVTLTESGRAYLPRCNRLVEDFDEIRAAMRDEGGTPSGNLVVTAPLTFGEVHLLGAVEKFLAANPQVTLDLRLTDQHLSLIDEGIDLSIRIGQLQDSTLISRKLGETRLIACATPAYLDAHGTPAHPTDLTAHRCIFDTNRRASAQWSFRDGAEALSVPVNHRVRVNGASAVRQLILSGEGIGIVPSYIVDGNIRAGDLVPVLERYEGDRLPISILYLANRHLSRKVRAFIDIAEAEIRACPDWNAV</sequence>
<dbReference type="GO" id="GO:0006351">
    <property type="term" value="P:DNA-templated transcription"/>
    <property type="evidence" value="ECO:0007669"/>
    <property type="project" value="TreeGrafter"/>
</dbReference>
<evidence type="ECO:0000256" key="4">
    <source>
        <dbReference type="ARBA" id="ARBA00023163"/>
    </source>
</evidence>
<dbReference type="InterPro" id="IPR000847">
    <property type="entry name" value="LysR_HTH_N"/>
</dbReference>
<evidence type="ECO:0000256" key="2">
    <source>
        <dbReference type="ARBA" id="ARBA00023015"/>
    </source>
</evidence>
<accession>A0A9J7AQI4</accession>
<keyword evidence="7" id="KW-1185">Reference proteome</keyword>
<dbReference type="InterPro" id="IPR036390">
    <property type="entry name" value="WH_DNA-bd_sf"/>
</dbReference>
<dbReference type="Pfam" id="PF03466">
    <property type="entry name" value="LysR_substrate"/>
    <property type="match status" value="1"/>
</dbReference>
<dbReference type="Gene3D" id="3.40.190.290">
    <property type="match status" value="1"/>
</dbReference>
<dbReference type="InterPro" id="IPR036388">
    <property type="entry name" value="WH-like_DNA-bd_sf"/>
</dbReference>
<dbReference type="PROSITE" id="PS50931">
    <property type="entry name" value="HTH_LYSR"/>
    <property type="match status" value="1"/>
</dbReference>
<dbReference type="InterPro" id="IPR005119">
    <property type="entry name" value="LysR_subst-bd"/>
</dbReference>
<keyword evidence="3" id="KW-0238">DNA-binding</keyword>
<evidence type="ECO:0000256" key="1">
    <source>
        <dbReference type="ARBA" id="ARBA00009437"/>
    </source>
</evidence>
<dbReference type="FunFam" id="3.40.190.290:FF:000001">
    <property type="entry name" value="Transcriptional regulator, LysR family"/>
    <property type="match status" value="1"/>
</dbReference>
<protein>
    <submittedName>
        <fullName evidence="6">LysR family transcriptional regulator</fullName>
    </submittedName>
</protein>
<organism evidence="6 7">
    <name type="scientific">Nisaea acidiphila</name>
    <dbReference type="NCBI Taxonomy" id="1862145"/>
    <lineage>
        <taxon>Bacteria</taxon>
        <taxon>Pseudomonadati</taxon>
        <taxon>Pseudomonadota</taxon>
        <taxon>Alphaproteobacteria</taxon>
        <taxon>Rhodospirillales</taxon>
        <taxon>Thalassobaculaceae</taxon>
        <taxon>Nisaea</taxon>
    </lineage>
</organism>
<dbReference type="RefSeq" id="WP_257767359.1">
    <property type="nucleotide sequence ID" value="NZ_CP102480.1"/>
</dbReference>
<dbReference type="GO" id="GO:0003700">
    <property type="term" value="F:DNA-binding transcription factor activity"/>
    <property type="evidence" value="ECO:0007669"/>
    <property type="project" value="InterPro"/>
</dbReference>
<dbReference type="KEGG" id="naci:NUH88_15785"/>
<comment type="similarity">
    <text evidence="1">Belongs to the LysR transcriptional regulatory family.</text>
</comment>
<dbReference type="EMBL" id="CP102480">
    <property type="protein sequence ID" value="UUX48857.1"/>
    <property type="molecule type" value="Genomic_DNA"/>
</dbReference>
<dbReference type="Gene3D" id="1.10.10.10">
    <property type="entry name" value="Winged helix-like DNA-binding domain superfamily/Winged helix DNA-binding domain"/>
    <property type="match status" value="1"/>
</dbReference>
<dbReference type="AlphaFoldDB" id="A0A9J7AQI4"/>
<evidence type="ECO:0000313" key="7">
    <source>
        <dbReference type="Proteomes" id="UP001060336"/>
    </source>
</evidence>